<dbReference type="RefSeq" id="WP_102336741.1">
    <property type="nucleotide sequence ID" value="NZ_JAAHTI010000002.1"/>
</dbReference>
<evidence type="ECO:0000256" key="1">
    <source>
        <dbReference type="SAM" id="Phobius"/>
    </source>
</evidence>
<name>A0AA45A7G2_9VIBR</name>
<organism evidence="2 3">
    <name type="scientific">Vibrio lentus</name>
    <dbReference type="NCBI Taxonomy" id="136468"/>
    <lineage>
        <taxon>Bacteria</taxon>
        <taxon>Pseudomonadati</taxon>
        <taxon>Pseudomonadota</taxon>
        <taxon>Gammaproteobacteria</taxon>
        <taxon>Vibrionales</taxon>
        <taxon>Vibrionaceae</taxon>
        <taxon>Vibrio</taxon>
    </lineage>
</organism>
<dbReference type="AlphaFoldDB" id="A0AA45A7G2"/>
<keyword evidence="3" id="KW-1185">Reference proteome</keyword>
<evidence type="ECO:0000313" key="2">
    <source>
        <dbReference type="EMBL" id="PME24119.1"/>
    </source>
</evidence>
<evidence type="ECO:0000313" key="3">
    <source>
        <dbReference type="Proteomes" id="UP000239763"/>
    </source>
</evidence>
<gene>
    <name evidence="2" type="ORF">BCV38_10885</name>
</gene>
<sequence length="224" mass="25665">MNRVSQVTAISSVLLAVLFFSISVAHNGGYLFVLKLDSDVFSRGVEQVIYHGFLLFVQYLITPIFFIGIASAAAIPLHFLIIQYQYRNINCVRLKKSYVYLFWNKKFSGNFFSSLYIWPLMVFFLIALFMFLLSYFDGLGKESARELTKHLRNGNLFGHQYVTSKELALQSSEMLINVYCGSSVCVAMDINLEKRYQYDPKLATYTLAPTQCQVRNITNVKESS</sequence>
<feature type="transmembrane region" description="Helical" evidence="1">
    <location>
        <begin position="115"/>
        <end position="136"/>
    </location>
</feature>
<keyword evidence="1" id="KW-0472">Membrane</keyword>
<proteinExistence type="predicted"/>
<accession>A0AA45A7G2</accession>
<dbReference type="EMBL" id="MCSB01000046">
    <property type="protein sequence ID" value="PME24119.1"/>
    <property type="molecule type" value="Genomic_DNA"/>
</dbReference>
<keyword evidence="1" id="KW-1133">Transmembrane helix</keyword>
<protein>
    <submittedName>
        <fullName evidence="2">Uncharacterized protein</fullName>
    </submittedName>
</protein>
<comment type="caution">
    <text evidence="2">The sequence shown here is derived from an EMBL/GenBank/DDBJ whole genome shotgun (WGS) entry which is preliminary data.</text>
</comment>
<dbReference type="Proteomes" id="UP000239763">
    <property type="component" value="Unassembled WGS sequence"/>
</dbReference>
<dbReference type="GeneID" id="69651467"/>
<keyword evidence="1" id="KW-0812">Transmembrane</keyword>
<reference evidence="2 3" key="1">
    <citation type="journal article" date="2018" name="Nature">
        <title>A major lineage of non-tailed dsDNA viruses as unrecognized killers of marine bacteria.</title>
        <authorList>
            <person name="Kauffman K.M."/>
            <person name="Hussain F.A."/>
            <person name="Yang J."/>
            <person name="Arevalo P."/>
            <person name="Brown J.M."/>
            <person name="Chang W.K."/>
            <person name="VanInsberghe D."/>
            <person name="Elsherbini J."/>
            <person name="Sharma R.S."/>
            <person name="Cutler M.B."/>
            <person name="Kelly L."/>
            <person name="Polz M.F."/>
        </authorList>
    </citation>
    <scope>NUCLEOTIDE SEQUENCE [LARGE SCALE GENOMIC DNA]</scope>
    <source>
        <strain evidence="2 3">10N.286.55.E1</strain>
    </source>
</reference>
<feature type="transmembrane region" description="Helical" evidence="1">
    <location>
        <begin position="49"/>
        <end position="77"/>
    </location>
</feature>